<dbReference type="AlphaFoldDB" id="A0A835YWG0"/>
<sequence>MDLANVTAAIRVDTATNKGSVIDVIKIVQSCNASDASTYCKRLLDDVGTHIGTRCTQLRINGKGKLTFCADAKTLVEIVWSLPGKAAREFRRTSAKTVCRVLGGDLSIVREVEARHHALQSTGGGRAAQDFLLGDESSGSEAPAEERTLARTIGEVMRRNNKQAELDLSRMRDNASIATKKACAEFAVDSYEMLRSMGAADDRDRITFSDAVRRIVAEGGGAAGAIVEAGAVPADDPTVPTSDCDAYYRGEEISMHSVSSKYSLRIGNGREGAVGRAVKALYLKRYGEAAAAKMVKRNVPFHGQIYGENTYWARDEDLMKQAIVAVNG</sequence>
<dbReference type="Proteomes" id="UP000664859">
    <property type="component" value="Unassembled WGS sequence"/>
</dbReference>
<dbReference type="EMBL" id="JAFCMP010000279">
    <property type="protein sequence ID" value="KAG5181963.1"/>
    <property type="molecule type" value="Genomic_DNA"/>
</dbReference>
<name>A0A835YWG0_9STRA</name>
<dbReference type="OrthoDB" id="10543878at2759"/>
<evidence type="ECO:0000313" key="1">
    <source>
        <dbReference type="EMBL" id="KAG5181963.1"/>
    </source>
</evidence>
<evidence type="ECO:0000313" key="2">
    <source>
        <dbReference type="Proteomes" id="UP000664859"/>
    </source>
</evidence>
<comment type="caution">
    <text evidence="1">The sequence shown here is derived from an EMBL/GenBank/DDBJ whole genome shotgun (WGS) entry which is preliminary data.</text>
</comment>
<reference evidence="1" key="1">
    <citation type="submission" date="2021-02" db="EMBL/GenBank/DDBJ databases">
        <title>First Annotated Genome of the Yellow-green Alga Tribonema minus.</title>
        <authorList>
            <person name="Mahan K.M."/>
        </authorList>
    </citation>
    <scope>NUCLEOTIDE SEQUENCE</scope>
    <source>
        <strain evidence="1">UTEX B ZZ1240</strain>
    </source>
</reference>
<gene>
    <name evidence="1" type="ORF">JKP88DRAFT_165055</name>
</gene>
<organism evidence="1 2">
    <name type="scientific">Tribonema minus</name>
    <dbReference type="NCBI Taxonomy" id="303371"/>
    <lineage>
        <taxon>Eukaryota</taxon>
        <taxon>Sar</taxon>
        <taxon>Stramenopiles</taxon>
        <taxon>Ochrophyta</taxon>
        <taxon>PX clade</taxon>
        <taxon>Xanthophyceae</taxon>
        <taxon>Tribonematales</taxon>
        <taxon>Tribonemataceae</taxon>
        <taxon>Tribonema</taxon>
    </lineage>
</organism>
<proteinExistence type="predicted"/>
<accession>A0A835YWG0</accession>
<protein>
    <submittedName>
        <fullName evidence="1">Uncharacterized protein</fullName>
    </submittedName>
</protein>
<keyword evidence="2" id="KW-1185">Reference proteome</keyword>